<organism evidence="1 2">
    <name type="scientific">Trichonephila inaurata madagascariensis</name>
    <dbReference type="NCBI Taxonomy" id="2747483"/>
    <lineage>
        <taxon>Eukaryota</taxon>
        <taxon>Metazoa</taxon>
        <taxon>Ecdysozoa</taxon>
        <taxon>Arthropoda</taxon>
        <taxon>Chelicerata</taxon>
        <taxon>Arachnida</taxon>
        <taxon>Araneae</taxon>
        <taxon>Araneomorphae</taxon>
        <taxon>Entelegynae</taxon>
        <taxon>Araneoidea</taxon>
        <taxon>Nephilidae</taxon>
        <taxon>Trichonephila</taxon>
        <taxon>Trichonephila inaurata</taxon>
    </lineage>
</organism>
<name>A0A8X6WYY4_9ARAC</name>
<reference evidence="1" key="1">
    <citation type="submission" date="2020-08" db="EMBL/GenBank/DDBJ databases">
        <title>Multicomponent nature underlies the extraordinary mechanical properties of spider dragline silk.</title>
        <authorList>
            <person name="Kono N."/>
            <person name="Nakamura H."/>
            <person name="Mori M."/>
            <person name="Yoshida Y."/>
            <person name="Ohtoshi R."/>
            <person name="Malay A.D."/>
            <person name="Moran D.A.P."/>
            <person name="Tomita M."/>
            <person name="Numata K."/>
            <person name="Arakawa K."/>
        </authorList>
    </citation>
    <scope>NUCLEOTIDE SEQUENCE</scope>
</reference>
<sequence>MGGNLMSHYTCFIQDCVVRDLRSSDILDCFFDTSLLKPTCLHLFTERILPWKILDNANACLHKMTVVREMCSIRDISEEQAGQRSDLI</sequence>
<dbReference type="AlphaFoldDB" id="A0A8X6WYY4"/>
<evidence type="ECO:0000313" key="2">
    <source>
        <dbReference type="Proteomes" id="UP000886998"/>
    </source>
</evidence>
<comment type="caution">
    <text evidence="1">The sequence shown here is derived from an EMBL/GenBank/DDBJ whole genome shotgun (WGS) entry which is preliminary data.</text>
</comment>
<proteinExistence type="predicted"/>
<dbReference type="Proteomes" id="UP000886998">
    <property type="component" value="Unassembled WGS sequence"/>
</dbReference>
<gene>
    <name evidence="1" type="ORF">TNIN_352621</name>
</gene>
<dbReference type="EMBL" id="BMAV01003926">
    <property type="protein sequence ID" value="GFY43903.1"/>
    <property type="molecule type" value="Genomic_DNA"/>
</dbReference>
<keyword evidence="2" id="KW-1185">Reference proteome</keyword>
<accession>A0A8X6WYY4</accession>
<evidence type="ECO:0000313" key="1">
    <source>
        <dbReference type="EMBL" id="GFY43903.1"/>
    </source>
</evidence>
<protein>
    <submittedName>
        <fullName evidence="1">Uncharacterized protein</fullName>
    </submittedName>
</protein>